<organism evidence="1 2">
    <name type="scientific">Tanacetum coccineum</name>
    <dbReference type="NCBI Taxonomy" id="301880"/>
    <lineage>
        <taxon>Eukaryota</taxon>
        <taxon>Viridiplantae</taxon>
        <taxon>Streptophyta</taxon>
        <taxon>Embryophyta</taxon>
        <taxon>Tracheophyta</taxon>
        <taxon>Spermatophyta</taxon>
        <taxon>Magnoliopsida</taxon>
        <taxon>eudicotyledons</taxon>
        <taxon>Gunneridae</taxon>
        <taxon>Pentapetalae</taxon>
        <taxon>asterids</taxon>
        <taxon>campanulids</taxon>
        <taxon>Asterales</taxon>
        <taxon>Asteraceae</taxon>
        <taxon>Asteroideae</taxon>
        <taxon>Anthemideae</taxon>
        <taxon>Anthemidinae</taxon>
        <taxon>Tanacetum</taxon>
    </lineage>
</organism>
<name>A0ABQ5IHD4_9ASTR</name>
<evidence type="ECO:0000313" key="1">
    <source>
        <dbReference type="EMBL" id="GJT99594.1"/>
    </source>
</evidence>
<keyword evidence="2" id="KW-1185">Reference proteome</keyword>
<reference evidence="1" key="1">
    <citation type="journal article" date="2022" name="Int. J. Mol. Sci.">
        <title>Draft Genome of Tanacetum Coccineum: Genomic Comparison of Closely Related Tanacetum-Family Plants.</title>
        <authorList>
            <person name="Yamashiro T."/>
            <person name="Shiraishi A."/>
            <person name="Nakayama K."/>
            <person name="Satake H."/>
        </authorList>
    </citation>
    <scope>NUCLEOTIDE SEQUENCE</scope>
</reference>
<dbReference type="EMBL" id="BQNB010020785">
    <property type="protein sequence ID" value="GJT99594.1"/>
    <property type="molecule type" value="Genomic_DNA"/>
</dbReference>
<accession>A0ABQ5IHD4</accession>
<proteinExistence type="predicted"/>
<protein>
    <submittedName>
        <fullName evidence="1">Uncharacterized protein</fullName>
    </submittedName>
</protein>
<comment type="caution">
    <text evidence="1">The sequence shown here is derived from an EMBL/GenBank/DDBJ whole genome shotgun (WGS) entry which is preliminary data.</text>
</comment>
<dbReference type="Proteomes" id="UP001151760">
    <property type="component" value="Unassembled WGS sequence"/>
</dbReference>
<gene>
    <name evidence="1" type="ORF">Tco_1109933</name>
</gene>
<reference evidence="1" key="2">
    <citation type="submission" date="2022-01" db="EMBL/GenBank/DDBJ databases">
        <authorList>
            <person name="Yamashiro T."/>
            <person name="Shiraishi A."/>
            <person name="Satake H."/>
            <person name="Nakayama K."/>
        </authorList>
    </citation>
    <scope>NUCLEOTIDE SEQUENCE</scope>
</reference>
<evidence type="ECO:0000313" key="2">
    <source>
        <dbReference type="Proteomes" id="UP001151760"/>
    </source>
</evidence>
<sequence>MGIGACQGRARQRADAAECKEVVVAAPCCMSTLESQRFKQSYWGCYDVDWHLERDKDYPIDVIMAGLTLARHASEGAEGQPDYFLKPDVAQLQVPIFSRFPACDILNPFALRGRCTHIPRSEGVPVSVATVSPKDSETSGSLRKGPEMLSTSWEFRVLALSQPPRPFLPHPVPIVGLLGALQAGRRHRICNNNIDTLNRYSQ</sequence>